<comment type="catalytic activity">
    <reaction evidence="12 13">
        <text>tRNA(Thr) + L-threonine + ATP = L-threonyl-tRNA(Thr) + AMP + diphosphate + H(+)</text>
        <dbReference type="Rhea" id="RHEA:24624"/>
        <dbReference type="Rhea" id="RHEA-COMP:9670"/>
        <dbReference type="Rhea" id="RHEA-COMP:9704"/>
        <dbReference type="ChEBI" id="CHEBI:15378"/>
        <dbReference type="ChEBI" id="CHEBI:30616"/>
        <dbReference type="ChEBI" id="CHEBI:33019"/>
        <dbReference type="ChEBI" id="CHEBI:57926"/>
        <dbReference type="ChEBI" id="CHEBI:78442"/>
        <dbReference type="ChEBI" id="CHEBI:78534"/>
        <dbReference type="ChEBI" id="CHEBI:456215"/>
        <dbReference type="EC" id="6.1.1.3"/>
    </reaction>
</comment>
<evidence type="ECO:0000256" key="4">
    <source>
        <dbReference type="ARBA" id="ARBA00022598"/>
    </source>
</evidence>
<dbReference type="FunFam" id="3.30.980.10:FF:000005">
    <property type="entry name" value="Threonyl-tRNA synthetase, mitochondrial"/>
    <property type="match status" value="1"/>
</dbReference>
<dbReference type="CDD" id="cd01667">
    <property type="entry name" value="TGS_ThrRS"/>
    <property type="match status" value="1"/>
</dbReference>
<gene>
    <name evidence="13" type="primary">thrS</name>
    <name evidence="16" type="ORF">BHK98_03225</name>
</gene>
<keyword evidence="10 13" id="KW-0648">Protein biosynthesis</keyword>
<evidence type="ECO:0000259" key="14">
    <source>
        <dbReference type="PROSITE" id="PS50862"/>
    </source>
</evidence>
<dbReference type="EMBL" id="MJIE01000001">
    <property type="protein sequence ID" value="OLR55159.1"/>
    <property type="molecule type" value="Genomic_DNA"/>
</dbReference>
<evidence type="ECO:0000256" key="3">
    <source>
        <dbReference type="ARBA" id="ARBA00022555"/>
    </source>
</evidence>
<dbReference type="SUPFAM" id="SSF52954">
    <property type="entry name" value="Class II aaRS ABD-related"/>
    <property type="match status" value="1"/>
</dbReference>
<dbReference type="OrthoDB" id="9802304at2"/>
<evidence type="ECO:0000256" key="7">
    <source>
        <dbReference type="ARBA" id="ARBA00022833"/>
    </source>
</evidence>
<reference evidence="16 17" key="1">
    <citation type="journal article" date="2016" name="Appl. Environ. Microbiol.">
        <title>Function and Phylogeny of Bacterial Butyryl Coenzyme A:Acetate Transferases and Their Diversity in the Proximal Colon of Swine.</title>
        <authorList>
            <person name="Trachsel J."/>
            <person name="Bayles D.O."/>
            <person name="Looft T."/>
            <person name="Levine U.Y."/>
            <person name="Allen H.K."/>
        </authorList>
    </citation>
    <scope>NUCLEOTIDE SEQUENCE [LARGE SCALE GENOMIC DNA]</scope>
    <source>
        <strain evidence="16 17">68-3-10</strain>
    </source>
</reference>
<keyword evidence="2 13" id="KW-0963">Cytoplasm</keyword>
<feature type="binding site" evidence="13">
    <location>
        <position position="362"/>
    </location>
    <ligand>
        <name>Zn(2+)</name>
        <dbReference type="ChEBI" id="CHEBI:29105"/>
        <note>catalytic</note>
    </ligand>
</feature>
<dbReference type="Gene3D" id="3.30.930.10">
    <property type="entry name" value="Bira Bifunctional Protein, Domain 2"/>
    <property type="match status" value="1"/>
</dbReference>
<comment type="subcellular location">
    <subcellularLocation>
        <location evidence="13">Cytoplasm</location>
    </subcellularLocation>
</comment>
<dbReference type="FunFam" id="3.30.930.10:FF:000002">
    <property type="entry name" value="Threonine--tRNA ligase"/>
    <property type="match status" value="1"/>
</dbReference>
<evidence type="ECO:0000256" key="5">
    <source>
        <dbReference type="ARBA" id="ARBA00022723"/>
    </source>
</evidence>
<dbReference type="EC" id="6.1.1.3" evidence="13"/>
<keyword evidence="4 13" id="KW-0436">Ligase</keyword>
<dbReference type="STRING" id="1261640.BHK98_03225"/>
<dbReference type="GO" id="GO:0005524">
    <property type="term" value="F:ATP binding"/>
    <property type="evidence" value="ECO:0007669"/>
    <property type="project" value="UniProtKB-UniRule"/>
</dbReference>
<dbReference type="Proteomes" id="UP000187404">
    <property type="component" value="Unassembled WGS sequence"/>
</dbReference>
<comment type="similarity">
    <text evidence="1 13">Belongs to the class-II aminoacyl-tRNA synthetase family.</text>
</comment>
<comment type="caution">
    <text evidence="13">Lacks conserved residue(s) required for the propagation of feature annotation.</text>
</comment>
<dbReference type="GO" id="GO:0006435">
    <property type="term" value="P:threonyl-tRNA aminoacylation"/>
    <property type="evidence" value="ECO:0007669"/>
    <property type="project" value="UniProtKB-UniRule"/>
</dbReference>
<dbReference type="PROSITE" id="PS50862">
    <property type="entry name" value="AA_TRNA_LIGASE_II"/>
    <property type="match status" value="1"/>
</dbReference>
<evidence type="ECO:0000256" key="10">
    <source>
        <dbReference type="ARBA" id="ARBA00022917"/>
    </source>
</evidence>
<dbReference type="InterPro" id="IPR045864">
    <property type="entry name" value="aa-tRNA-synth_II/BPL/LPL"/>
</dbReference>
<evidence type="ECO:0000259" key="15">
    <source>
        <dbReference type="PROSITE" id="PS51880"/>
    </source>
</evidence>
<feature type="binding site" evidence="13">
    <location>
        <position position="413"/>
    </location>
    <ligand>
        <name>Zn(2+)</name>
        <dbReference type="ChEBI" id="CHEBI:29105"/>
        <note>catalytic</note>
    </ligand>
</feature>
<dbReference type="AlphaFoldDB" id="A0A1Q9JG48"/>
<evidence type="ECO:0000256" key="11">
    <source>
        <dbReference type="ARBA" id="ARBA00023146"/>
    </source>
</evidence>
<dbReference type="SUPFAM" id="SSF81271">
    <property type="entry name" value="TGS-like"/>
    <property type="match status" value="1"/>
</dbReference>
<organism evidence="16 17">
    <name type="scientific">Hornefia porci</name>
    <dbReference type="NCBI Taxonomy" id="2652292"/>
    <lineage>
        <taxon>Bacteria</taxon>
        <taxon>Bacillati</taxon>
        <taxon>Bacillota</taxon>
        <taxon>Clostridia</taxon>
        <taxon>Peptostreptococcales</taxon>
        <taxon>Anaerovoracaceae</taxon>
        <taxon>Hornefia</taxon>
    </lineage>
</organism>
<dbReference type="FunFam" id="3.40.50.800:FF:000001">
    <property type="entry name" value="Threonine--tRNA ligase"/>
    <property type="match status" value="1"/>
</dbReference>
<comment type="subunit">
    <text evidence="13">Homodimer.</text>
</comment>
<keyword evidence="11 13" id="KW-0030">Aminoacyl-tRNA synthetase</keyword>
<dbReference type="FunFam" id="3.30.54.20:FF:000002">
    <property type="entry name" value="Threonine--tRNA ligase"/>
    <property type="match status" value="1"/>
</dbReference>
<dbReference type="GO" id="GO:0004829">
    <property type="term" value="F:threonine-tRNA ligase activity"/>
    <property type="evidence" value="ECO:0007669"/>
    <property type="project" value="UniProtKB-UniRule"/>
</dbReference>
<evidence type="ECO:0000256" key="12">
    <source>
        <dbReference type="ARBA" id="ARBA00049515"/>
    </source>
</evidence>
<dbReference type="Pfam" id="PF07973">
    <property type="entry name" value="tRNA_SAD"/>
    <property type="match status" value="1"/>
</dbReference>
<dbReference type="FunFam" id="3.10.20.30:FF:000005">
    <property type="entry name" value="Threonine--tRNA ligase"/>
    <property type="match status" value="1"/>
</dbReference>
<dbReference type="InterPro" id="IPR004095">
    <property type="entry name" value="TGS"/>
</dbReference>
<dbReference type="InterPro" id="IPR018163">
    <property type="entry name" value="Thr/Ala-tRNA-synth_IIc_edit"/>
</dbReference>
<dbReference type="PROSITE" id="PS51880">
    <property type="entry name" value="TGS"/>
    <property type="match status" value="1"/>
</dbReference>
<dbReference type="Gene3D" id="3.40.50.800">
    <property type="entry name" value="Anticodon-binding domain"/>
    <property type="match status" value="1"/>
</dbReference>
<keyword evidence="8 13" id="KW-0067">ATP-binding</keyword>
<dbReference type="GO" id="GO:0046872">
    <property type="term" value="F:metal ion binding"/>
    <property type="evidence" value="ECO:0007669"/>
    <property type="project" value="UniProtKB-KW"/>
</dbReference>
<dbReference type="InterPro" id="IPR012676">
    <property type="entry name" value="TGS-like"/>
</dbReference>
<dbReference type="InterPro" id="IPR004154">
    <property type="entry name" value="Anticodon-bd"/>
</dbReference>
<evidence type="ECO:0000256" key="13">
    <source>
        <dbReference type="HAMAP-Rule" id="MF_00184"/>
    </source>
</evidence>
<comment type="cofactor">
    <cofactor evidence="13">
        <name>Zn(2+)</name>
        <dbReference type="ChEBI" id="CHEBI:29105"/>
    </cofactor>
    <text evidence="13">Binds 1 zinc ion per subunit.</text>
</comment>
<dbReference type="PANTHER" id="PTHR11451">
    <property type="entry name" value="THREONINE-TRNA LIGASE"/>
    <property type="match status" value="1"/>
</dbReference>
<dbReference type="PRINTS" id="PR01047">
    <property type="entry name" value="TRNASYNTHTHR"/>
</dbReference>
<evidence type="ECO:0000313" key="17">
    <source>
        <dbReference type="Proteomes" id="UP000187404"/>
    </source>
</evidence>
<dbReference type="InterPro" id="IPR012675">
    <property type="entry name" value="Beta-grasp_dom_sf"/>
</dbReference>
<dbReference type="InterPro" id="IPR002314">
    <property type="entry name" value="aa-tRNA-synt_IIb"/>
</dbReference>
<feature type="domain" description="TGS" evidence="15">
    <location>
        <begin position="1"/>
        <end position="60"/>
    </location>
</feature>
<dbReference type="SUPFAM" id="SSF55186">
    <property type="entry name" value="ThrRS/AlaRS common domain"/>
    <property type="match status" value="1"/>
</dbReference>
<evidence type="ECO:0000256" key="6">
    <source>
        <dbReference type="ARBA" id="ARBA00022741"/>
    </source>
</evidence>
<dbReference type="Pfam" id="PF03129">
    <property type="entry name" value="HGTP_anticodon"/>
    <property type="match status" value="1"/>
</dbReference>
<dbReference type="Pfam" id="PF00587">
    <property type="entry name" value="tRNA-synt_2b"/>
    <property type="match status" value="1"/>
</dbReference>
<dbReference type="InterPro" id="IPR047246">
    <property type="entry name" value="ThrRS_anticodon"/>
</dbReference>
<feature type="domain" description="Aminoacyl-transfer RNA synthetases class-II family profile" evidence="14">
    <location>
        <begin position="270"/>
        <end position="567"/>
    </location>
</feature>
<dbReference type="Gene3D" id="3.10.20.30">
    <property type="match status" value="1"/>
</dbReference>
<dbReference type="CDD" id="cd00860">
    <property type="entry name" value="ThrRS_anticodon"/>
    <property type="match status" value="1"/>
</dbReference>
<evidence type="ECO:0000256" key="2">
    <source>
        <dbReference type="ARBA" id="ARBA00022490"/>
    </source>
</evidence>
<accession>A0A1Q9JG48</accession>
<dbReference type="GO" id="GO:0140096">
    <property type="term" value="F:catalytic activity, acting on a protein"/>
    <property type="evidence" value="ECO:0007669"/>
    <property type="project" value="UniProtKB-ARBA"/>
</dbReference>
<dbReference type="NCBIfam" id="TIGR00418">
    <property type="entry name" value="thrS"/>
    <property type="match status" value="1"/>
</dbReference>
<keyword evidence="7 13" id="KW-0862">Zinc</keyword>
<keyword evidence="6 13" id="KW-0547">Nucleotide-binding</keyword>
<name>A0A1Q9JG48_9FIRM</name>
<dbReference type="PANTHER" id="PTHR11451:SF44">
    <property type="entry name" value="THREONINE--TRNA LIGASE, CHLOROPLASTIC_MITOCHONDRIAL 2"/>
    <property type="match status" value="1"/>
</dbReference>
<comment type="caution">
    <text evidence="16">The sequence shown here is derived from an EMBL/GenBank/DDBJ whole genome shotgun (WGS) entry which is preliminary data.</text>
</comment>
<dbReference type="Gene3D" id="3.30.54.20">
    <property type="match status" value="1"/>
</dbReference>
<dbReference type="GO" id="GO:0005737">
    <property type="term" value="C:cytoplasm"/>
    <property type="evidence" value="ECO:0007669"/>
    <property type="project" value="UniProtKB-SubCell"/>
</dbReference>
<dbReference type="GO" id="GO:0000049">
    <property type="term" value="F:tRNA binding"/>
    <property type="evidence" value="ECO:0007669"/>
    <property type="project" value="UniProtKB-KW"/>
</dbReference>
<dbReference type="GO" id="GO:0016740">
    <property type="term" value="F:transferase activity"/>
    <property type="evidence" value="ECO:0007669"/>
    <property type="project" value="UniProtKB-ARBA"/>
</dbReference>
<keyword evidence="17" id="KW-1185">Reference proteome</keyword>
<evidence type="ECO:0000256" key="8">
    <source>
        <dbReference type="ARBA" id="ARBA00022840"/>
    </source>
</evidence>
<dbReference type="Pfam" id="PF02824">
    <property type="entry name" value="TGS"/>
    <property type="match status" value="1"/>
</dbReference>
<sequence length="676" mass="78125">MKITLKDGSVKEYSSPLSVYEIAEDISAGLARVACVGEVNGEVVDLRTVVDKDSEVSILTFDSDAGKKAYRHTCAHVLAEAVQQVFPEAKLAIGPSIDNGFYYDFDLKPLDRSDLDRIEEAMKKIIKKGDRLEYYTLSREDALKLMEERQEPYKVELINDLPEDATISFYQQGDFIELCAGPHLMSTRQIKAFKLTSTSGAYWRGDEHNKMLTRIYGTAFTKKADLEEYLEYLADIKNRDHNRLGREMELFTTADVVGQGLPLIMPKGAKIIQKLQRWIEDTEDYEWGYVRTRTPLMAKSALYKISDHWYHYKDGMFVFGYENKEQLNSAAEAERQIHGVEDLPLIENDADSNVYALRPMTCPFQYYVYKATQKSYRDLPYRMGETSTLFRNEDSGEMHGLTRVRQFTISEGHLVCTPEQIDQEFKNCVALAKYCLTTLGLEEDVTYRFSKWDPDDADKYLGTAEEWDKVENAMKVILDEIGLEYTEEKGEAAFYGPKLDIQAKNVYGKEDTMITIQLDMFLAERYDMYYIDKDGSKKRPYIIHRTSIGCYERTLAWLIEKYAGKFPTWLCPEQVRVLPVSEKYEDYAQEVFRELRRNGVDVTVDNSAERLGYKLRQAQMDRLPYMLVVGAKEEEDRTVSVRSRFAGDEGVKPLSEFVGQICEEIRTKEIRKEIRK</sequence>
<dbReference type="InterPro" id="IPR006195">
    <property type="entry name" value="aa-tRNA-synth_II"/>
</dbReference>
<keyword evidence="5 13" id="KW-0479">Metal-binding</keyword>
<dbReference type="HAMAP" id="MF_00184">
    <property type="entry name" value="Thr_tRNA_synth"/>
    <property type="match status" value="1"/>
</dbReference>
<dbReference type="SMART" id="SM00863">
    <property type="entry name" value="tRNA_SAD"/>
    <property type="match status" value="1"/>
</dbReference>
<evidence type="ECO:0000256" key="1">
    <source>
        <dbReference type="ARBA" id="ARBA00008226"/>
    </source>
</evidence>
<keyword evidence="9 13" id="KW-0694">RNA-binding</keyword>
<feature type="binding site" evidence="13">
    <location>
        <position position="544"/>
    </location>
    <ligand>
        <name>Zn(2+)</name>
        <dbReference type="ChEBI" id="CHEBI:29105"/>
        <note>catalytic</note>
    </ligand>
</feature>
<dbReference type="Gene3D" id="3.30.980.10">
    <property type="entry name" value="Threonyl-trna Synthetase, Chain A, domain 2"/>
    <property type="match status" value="1"/>
</dbReference>
<protein>
    <recommendedName>
        <fullName evidence="13">Threonine--tRNA ligase</fullName>
        <ecNumber evidence="13">6.1.1.3</ecNumber>
    </recommendedName>
    <alternativeName>
        <fullName evidence="13">Threonyl-tRNA synthetase</fullName>
        <shortName evidence="13">ThrRS</shortName>
    </alternativeName>
</protein>
<proteinExistence type="inferred from homology"/>
<dbReference type="SUPFAM" id="SSF55681">
    <property type="entry name" value="Class II aaRS and biotin synthetases"/>
    <property type="match status" value="1"/>
</dbReference>
<evidence type="ECO:0000313" key="16">
    <source>
        <dbReference type="EMBL" id="OLR55159.1"/>
    </source>
</evidence>
<dbReference type="InterPro" id="IPR002320">
    <property type="entry name" value="Thr-tRNA-ligase_IIa"/>
</dbReference>
<keyword evidence="3 13" id="KW-0820">tRNA-binding</keyword>
<dbReference type="RefSeq" id="WP_075712159.1">
    <property type="nucleotide sequence ID" value="NZ_MJIE01000001.1"/>
</dbReference>
<evidence type="ECO:0000256" key="9">
    <source>
        <dbReference type="ARBA" id="ARBA00022884"/>
    </source>
</evidence>
<dbReference type="InterPro" id="IPR036621">
    <property type="entry name" value="Anticodon-bd_dom_sf"/>
</dbReference>
<dbReference type="InterPro" id="IPR012947">
    <property type="entry name" value="tRNA_SAD"/>
</dbReference>